<dbReference type="AlphaFoldDB" id="A0A9W9CST7"/>
<dbReference type="PANTHER" id="PTHR10039:SF5">
    <property type="entry name" value="NACHT DOMAIN-CONTAINING PROTEIN"/>
    <property type="match status" value="1"/>
</dbReference>
<dbReference type="InterPro" id="IPR027417">
    <property type="entry name" value="P-loop_NTPase"/>
</dbReference>
<dbReference type="OrthoDB" id="443402at2759"/>
<evidence type="ECO:0000313" key="1">
    <source>
        <dbReference type="EMBL" id="KAJ4385308.1"/>
    </source>
</evidence>
<keyword evidence="2" id="KW-1185">Reference proteome</keyword>
<sequence>MDPITAIGLVASVVGLLDVSVKVIRSAIEIVDNGKLVDAADKEEVAKSIGILQKTIPIVNAPLTEADNNLRVLSNDCKDLGEELLQELAKVQYKSHKTKWGKVFGSLASSAGYARHKSNIESLDRRFQKKWSLLQAHIQRLSVQDTKDQLKRLVKASQYNTQQLENMQTLCEGVNVMSLAPEAKRQLKTLFTIGDNVLDEIAQHRILKSLRFDGMHDGYERVLKSHNNTMNWVFDFDHTPAAEKFANWLQRKSHEPKQEIFHISGKLGSGKSTLMKKLVDDNRTRRALQDWTDSQYHLAFFIDGLDEFESTLEYDYGDMLTHLKTWAASNPESVKICVSSREDPPVFMDALSPETRLRLHDLTKNDMDYFVRDRLSIIPISSCSSDEKNELAKAIVSKADGVFLWVSLVVRSMRWKAQNRAKFVDLIKDVHDLKPEMNNLLDRIVADIRSSDQDLTTLYRTVALHEARRFFSMRFDLFGFSHLDKCEKGDDFAFSKATSDILCMTEKATGEEALKEYRKCEQHGSNNLRRICRGLFEAGPIRVEQAGHYQDEEGKIQWAHRSIADYFRRCMETDKSFAEEVKMFDCVAVLSRLAVFRIKWLIYYKGLIQAGDSKLESKLNQLIANIQTKVVLIRSMHSHQDHPPYKFLTSLTSLVHAKEPGELLTEDLLRSGSTGRVLLTSWLSWDQKNHVYEWQAQGWRGLDFDSNAVPLPLREKREKQLEAALPPMLILASHGRYSFPLWKLGQCHVLTALLSMANLTLIAIFDIFGFITHVDRGGAPPEDIPAALRLTNIKMHPGSDGLWSENQQTLYNRDRPQLLEYILDNHLLAPDTPVTQAQVLIGDHYLLHPDADPSFDFSLWQSFLLLCAWQTSNIAELDETSRMRTCTVLRSFLKQEPGLRFSIIKIGVPRLRTHEFRAELDDKSDKPKRAQGSKKLWWRKNGQHPEYVQDMAVHLGNKTQMLVMRMPSPGDNVKEEEFPPEWVSSPQIGVREIINGLRVVDGEKEDLLRIVDALEASEDLGYESS</sequence>
<name>A0A9W9CST7_9PEZI</name>
<protein>
    <recommendedName>
        <fullName evidence="3">NACHT domain-containing protein</fullName>
    </recommendedName>
</protein>
<evidence type="ECO:0008006" key="3">
    <source>
        <dbReference type="Google" id="ProtNLM"/>
    </source>
</evidence>
<evidence type="ECO:0000313" key="2">
    <source>
        <dbReference type="Proteomes" id="UP001140453"/>
    </source>
</evidence>
<comment type="caution">
    <text evidence="1">The sequence shown here is derived from an EMBL/GenBank/DDBJ whole genome shotgun (WGS) entry which is preliminary data.</text>
</comment>
<dbReference type="EMBL" id="JAPEVB010000008">
    <property type="protein sequence ID" value="KAJ4385308.1"/>
    <property type="molecule type" value="Genomic_DNA"/>
</dbReference>
<reference evidence="1" key="1">
    <citation type="submission" date="2022-10" db="EMBL/GenBank/DDBJ databases">
        <title>Tapping the CABI collections for fungal endophytes: first genome assemblies for Collariella, Neodidymelliopsis, Ascochyta clinopodiicola, Didymella pomorum, Didymosphaeria variabile, Neocosmospora piperis and Neocucurbitaria cava.</title>
        <authorList>
            <person name="Hill R."/>
        </authorList>
    </citation>
    <scope>NUCLEOTIDE SEQUENCE</scope>
    <source>
        <strain evidence="1">IMI 355082</strain>
    </source>
</reference>
<proteinExistence type="predicted"/>
<organism evidence="1 2">
    <name type="scientific">Gnomoniopsis smithogilvyi</name>
    <dbReference type="NCBI Taxonomy" id="1191159"/>
    <lineage>
        <taxon>Eukaryota</taxon>
        <taxon>Fungi</taxon>
        <taxon>Dikarya</taxon>
        <taxon>Ascomycota</taxon>
        <taxon>Pezizomycotina</taxon>
        <taxon>Sordariomycetes</taxon>
        <taxon>Sordariomycetidae</taxon>
        <taxon>Diaporthales</taxon>
        <taxon>Gnomoniaceae</taxon>
        <taxon>Gnomoniopsis</taxon>
    </lineage>
</organism>
<accession>A0A9W9CST7</accession>
<dbReference type="Proteomes" id="UP001140453">
    <property type="component" value="Unassembled WGS sequence"/>
</dbReference>
<dbReference type="SUPFAM" id="SSF52540">
    <property type="entry name" value="P-loop containing nucleoside triphosphate hydrolases"/>
    <property type="match status" value="1"/>
</dbReference>
<dbReference type="PANTHER" id="PTHR10039">
    <property type="entry name" value="AMELOGENIN"/>
    <property type="match status" value="1"/>
</dbReference>
<gene>
    <name evidence="1" type="ORF">N0V93_010369</name>
</gene>